<dbReference type="EMBL" id="VUYU01000007">
    <property type="protein sequence ID" value="NHZ34375.1"/>
    <property type="molecule type" value="Genomic_DNA"/>
</dbReference>
<evidence type="ECO:0000313" key="1">
    <source>
        <dbReference type="EMBL" id="NHZ34375.1"/>
    </source>
</evidence>
<proteinExistence type="predicted"/>
<keyword evidence="2" id="KW-1185">Reference proteome</keyword>
<dbReference type="SUPFAM" id="SSF159245">
    <property type="entry name" value="AttH-like"/>
    <property type="match status" value="1"/>
</dbReference>
<name>A0ABX0LNJ4_9BURK</name>
<accession>A0ABX0LNJ4</accession>
<sequence length="340" mass="36584">MAAPGSLATGASRADANRCRFVPGSRAGHYESYFLRANEAGRARAFWIRYTFFSPAGQPQLALGEVWAVWFDGEQRRIVALKNQFALADCLIGAGAPDLLIGHAHLSASCLAGSASGPGHSIAWALGYDAPHPPLLLLPASLYGGRFPQAKALVGAPGALFSGQLDIDGETVAVDQWRGSQNHNWGSRHTDTYAWGQVAGFDDAPEVFLECSTARLRWGPLRSPQMSLVVLRIGTLALSLNSITQALRTRARIAGFTWDLDARADGVRVEIRIDAPREAFAGLHYPNPPGGIKTCLNSKLASCSMTVTLRDEPPRRYSSRHGAAFEILTDRTDHGVAILA</sequence>
<organism evidence="1 2">
    <name type="scientific">Massilia rubra</name>
    <dbReference type="NCBI Taxonomy" id="2607910"/>
    <lineage>
        <taxon>Bacteria</taxon>
        <taxon>Pseudomonadati</taxon>
        <taxon>Pseudomonadota</taxon>
        <taxon>Betaproteobacteria</taxon>
        <taxon>Burkholderiales</taxon>
        <taxon>Oxalobacteraceae</taxon>
        <taxon>Telluria group</taxon>
        <taxon>Massilia</taxon>
    </lineage>
</organism>
<reference evidence="1 2" key="1">
    <citation type="submission" date="2019-09" db="EMBL/GenBank/DDBJ databases">
        <title>Taxonomy of Antarctic Massilia spp.: description of Massilia rubra sp. nov., Massilia aquatica sp. nov., Massilia mucilaginosa sp. nov., Massilia frigida sp. nov. isolated from streams, lakes and regoliths.</title>
        <authorList>
            <person name="Holochova P."/>
            <person name="Sedlacek I."/>
            <person name="Kralova S."/>
            <person name="Maslanova I."/>
            <person name="Busse H.-J."/>
            <person name="Stankova E."/>
            <person name="Vrbovska V."/>
            <person name="Kovarovic V."/>
            <person name="Bartak M."/>
            <person name="Svec P."/>
            <person name="Pantucek R."/>
        </authorList>
    </citation>
    <scope>NUCLEOTIDE SEQUENCE [LARGE SCALE GENOMIC DNA]</scope>
    <source>
        <strain evidence="1 2">CCM 8692</strain>
    </source>
</reference>
<protein>
    <submittedName>
        <fullName evidence="1">Uncharacterized protein</fullName>
    </submittedName>
</protein>
<evidence type="ECO:0000313" key="2">
    <source>
        <dbReference type="Proteomes" id="UP000785613"/>
    </source>
</evidence>
<dbReference type="Proteomes" id="UP000785613">
    <property type="component" value="Unassembled WGS sequence"/>
</dbReference>
<comment type="caution">
    <text evidence="1">The sequence shown here is derived from an EMBL/GenBank/DDBJ whole genome shotgun (WGS) entry which is preliminary data.</text>
</comment>
<gene>
    <name evidence="1" type="ORF">F0185_12355</name>
</gene>